<evidence type="ECO:0000256" key="7">
    <source>
        <dbReference type="ARBA" id="ARBA00022989"/>
    </source>
</evidence>
<evidence type="ECO:0000313" key="11">
    <source>
        <dbReference type="EMBL" id="SDR15556.1"/>
    </source>
</evidence>
<dbReference type="STRING" id="35622.SAMN04489764_3758"/>
<dbReference type="InterPro" id="IPR011701">
    <property type="entry name" value="MFS"/>
</dbReference>
<feature type="transmembrane region" description="Helical" evidence="9">
    <location>
        <begin position="56"/>
        <end position="80"/>
    </location>
</feature>
<dbReference type="Pfam" id="PF07690">
    <property type="entry name" value="MFS_1"/>
    <property type="match status" value="1"/>
</dbReference>
<feature type="transmembrane region" description="Helical" evidence="9">
    <location>
        <begin position="92"/>
        <end position="110"/>
    </location>
</feature>
<dbReference type="RefSeq" id="WP_093260561.1">
    <property type="nucleotide sequence ID" value="NZ_FNKK01000002.1"/>
</dbReference>
<dbReference type="OrthoDB" id="3768022at2"/>
<dbReference type="PROSITE" id="PS50850">
    <property type="entry name" value="MFS"/>
    <property type="match status" value="1"/>
</dbReference>
<feature type="transmembrane region" description="Helical" evidence="9">
    <location>
        <begin position="395"/>
        <end position="416"/>
    </location>
</feature>
<comment type="similarity">
    <text evidence="2">Belongs to the major facilitator superfamily. Metabolite:H+ Symporter (MHS) family (TC 2.A.1.6) family.</text>
</comment>
<feature type="transmembrane region" description="Helical" evidence="9">
    <location>
        <begin position="116"/>
        <end position="137"/>
    </location>
</feature>
<keyword evidence="12" id="KW-1185">Reference proteome</keyword>
<evidence type="ECO:0000259" key="10">
    <source>
        <dbReference type="PROSITE" id="PS50850"/>
    </source>
</evidence>
<evidence type="ECO:0000256" key="9">
    <source>
        <dbReference type="SAM" id="Phobius"/>
    </source>
</evidence>
<feature type="domain" description="Major facilitator superfamily (MFS) profile" evidence="10">
    <location>
        <begin position="20"/>
        <end position="418"/>
    </location>
</feature>
<evidence type="ECO:0000256" key="3">
    <source>
        <dbReference type="ARBA" id="ARBA00022448"/>
    </source>
</evidence>
<dbReference type="GO" id="GO:0005886">
    <property type="term" value="C:plasma membrane"/>
    <property type="evidence" value="ECO:0007669"/>
    <property type="project" value="UniProtKB-SubCell"/>
</dbReference>
<evidence type="ECO:0000256" key="6">
    <source>
        <dbReference type="ARBA" id="ARBA00022847"/>
    </source>
</evidence>
<feature type="transmembrane region" description="Helical" evidence="9">
    <location>
        <begin position="309"/>
        <end position="326"/>
    </location>
</feature>
<dbReference type="GO" id="GO:0015293">
    <property type="term" value="F:symporter activity"/>
    <property type="evidence" value="ECO:0007669"/>
    <property type="project" value="UniProtKB-KW"/>
</dbReference>
<keyword evidence="3" id="KW-0813">Transport</keyword>
<dbReference type="InterPro" id="IPR020846">
    <property type="entry name" value="MFS_dom"/>
</dbReference>
<name>A0A1H1GRQ9_9ACTN</name>
<comment type="subcellular location">
    <subcellularLocation>
        <location evidence="1">Cell membrane</location>
        <topology evidence="1">Multi-pass membrane protein</topology>
    </subcellularLocation>
</comment>
<feature type="transmembrane region" description="Helical" evidence="9">
    <location>
        <begin position="32"/>
        <end position="50"/>
    </location>
</feature>
<feature type="transmembrane region" description="Helical" evidence="9">
    <location>
        <begin position="158"/>
        <end position="180"/>
    </location>
</feature>
<feature type="transmembrane region" description="Helical" evidence="9">
    <location>
        <begin position="275"/>
        <end position="297"/>
    </location>
</feature>
<dbReference type="PANTHER" id="PTHR43528:SF1">
    <property type="entry name" value="ALPHA-KETOGLUTARATE PERMEASE"/>
    <property type="match status" value="1"/>
</dbReference>
<proteinExistence type="inferred from homology"/>
<protein>
    <submittedName>
        <fullName evidence="11">Predicted arabinose efflux permease, MFS family</fullName>
    </submittedName>
</protein>
<dbReference type="PROSITE" id="PS00216">
    <property type="entry name" value="SUGAR_TRANSPORT_1"/>
    <property type="match status" value="1"/>
</dbReference>
<evidence type="ECO:0000256" key="2">
    <source>
        <dbReference type="ARBA" id="ARBA00008240"/>
    </source>
</evidence>
<keyword evidence="6" id="KW-0769">Symport</keyword>
<evidence type="ECO:0000256" key="5">
    <source>
        <dbReference type="ARBA" id="ARBA00022692"/>
    </source>
</evidence>
<dbReference type="PANTHER" id="PTHR43528">
    <property type="entry name" value="ALPHA-KETOGLUTARATE PERMEASE"/>
    <property type="match status" value="1"/>
</dbReference>
<keyword evidence="5 9" id="KW-0812">Transmembrane</keyword>
<dbReference type="EMBL" id="FNKK01000002">
    <property type="protein sequence ID" value="SDR15556.1"/>
    <property type="molecule type" value="Genomic_DNA"/>
</dbReference>
<evidence type="ECO:0000313" key="12">
    <source>
        <dbReference type="Proteomes" id="UP000217103"/>
    </source>
</evidence>
<feature type="transmembrane region" description="Helical" evidence="9">
    <location>
        <begin position="237"/>
        <end position="255"/>
    </location>
</feature>
<feature type="transmembrane region" description="Helical" evidence="9">
    <location>
        <begin position="365"/>
        <end position="389"/>
    </location>
</feature>
<dbReference type="InterPro" id="IPR005829">
    <property type="entry name" value="Sugar_transporter_CS"/>
</dbReference>
<dbReference type="AlphaFoldDB" id="A0A1H1GRQ9"/>
<reference evidence="11 12" key="1">
    <citation type="submission" date="2016-10" db="EMBL/GenBank/DDBJ databases">
        <authorList>
            <person name="de Groot N.N."/>
        </authorList>
    </citation>
    <scope>NUCLEOTIDE SEQUENCE [LARGE SCALE GENOMIC DNA]</scope>
    <source>
        <strain evidence="11 12">DSM 43794</strain>
    </source>
</reference>
<dbReference type="Gene3D" id="1.20.1250.20">
    <property type="entry name" value="MFS general substrate transporter like domains"/>
    <property type="match status" value="2"/>
</dbReference>
<keyword evidence="4" id="KW-1003">Cell membrane</keyword>
<dbReference type="InterPro" id="IPR036259">
    <property type="entry name" value="MFS_trans_sf"/>
</dbReference>
<feature type="transmembrane region" description="Helical" evidence="9">
    <location>
        <begin position="192"/>
        <end position="211"/>
    </location>
</feature>
<dbReference type="Proteomes" id="UP000217103">
    <property type="component" value="Unassembled WGS sequence"/>
</dbReference>
<evidence type="ECO:0000256" key="4">
    <source>
        <dbReference type="ARBA" id="ARBA00022475"/>
    </source>
</evidence>
<sequence length="426" mass="45537">MSATVSLASPARDRATTRTAMLGLGLGNALEWYDWMLFGLVSAYIGPHFFPSHDHIASTLSALAVFAVGFAVRPLGGVLLGAVADRIGRRRIMLLSVTLMAITTLVIAISPTYAQIGVWAGVILLVCRLVQGVSTGIEAPLATAYAVEVSPPGREARAAGYISLFVNLGLVLASLVSFFTSLALGAEAMQEWGWRVPFLIGSLMGLVVLYLRRALPETLHESDRAETSVWRGVGKHWLGLLAMIFVVGAAQAYNYAWTVGLPTLARSTFQEDPTWVFAASTGLGLVLLAGSPLVGWLADKYKLSRTFTVTRLLAVPSVFLMLLYSQPGLGGLFGVIFGGSVVLVLNMTLYNIVATSLMPKYCRATGAALGYGIAVALFGGTASYLLVWLQNNQLIWMFPIYIAALSLISVVLYLAARKFSGTFAGE</sequence>
<evidence type="ECO:0000256" key="8">
    <source>
        <dbReference type="ARBA" id="ARBA00023136"/>
    </source>
</evidence>
<keyword evidence="7 9" id="KW-1133">Transmembrane helix</keyword>
<dbReference type="InterPro" id="IPR051084">
    <property type="entry name" value="H+-coupled_symporters"/>
</dbReference>
<keyword evidence="8 9" id="KW-0472">Membrane</keyword>
<gene>
    <name evidence="11" type="ORF">SAMN04489764_3758</name>
</gene>
<evidence type="ECO:0000256" key="1">
    <source>
        <dbReference type="ARBA" id="ARBA00004651"/>
    </source>
</evidence>
<organism evidence="11 12">
    <name type="scientific">Thermostaphylospora chromogena</name>
    <dbReference type="NCBI Taxonomy" id="35622"/>
    <lineage>
        <taxon>Bacteria</taxon>
        <taxon>Bacillati</taxon>
        <taxon>Actinomycetota</taxon>
        <taxon>Actinomycetes</taxon>
        <taxon>Streptosporangiales</taxon>
        <taxon>Thermomonosporaceae</taxon>
        <taxon>Thermostaphylospora</taxon>
    </lineage>
</organism>
<feature type="transmembrane region" description="Helical" evidence="9">
    <location>
        <begin position="332"/>
        <end position="353"/>
    </location>
</feature>
<dbReference type="SUPFAM" id="SSF103473">
    <property type="entry name" value="MFS general substrate transporter"/>
    <property type="match status" value="1"/>
</dbReference>
<accession>A0A1H1GRQ9</accession>